<feature type="signal peptide" evidence="1">
    <location>
        <begin position="1"/>
        <end position="21"/>
    </location>
</feature>
<dbReference type="PROSITE" id="PS51257">
    <property type="entry name" value="PROKAR_LIPOPROTEIN"/>
    <property type="match status" value="1"/>
</dbReference>
<evidence type="ECO:0008006" key="4">
    <source>
        <dbReference type="Google" id="ProtNLM"/>
    </source>
</evidence>
<proteinExistence type="predicted"/>
<reference evidence="2 3" key="1">
    <citation type="submission" date="2018-06" db="EMBL/GenBank/DDBJ databases">
        <title>Complete genome of Desulfovibrio indonesiensis P37SLT.</title>
        <authorList>
            <person name="Crispim J.S."/>
            <person name="Vidigal P.M.P."/>
            <person name="Silva L.C.F."/>
            <person name="Laguardia C.N."/>
            <person name="Araujo L.C."/>
            <person name="Dias R.S."/>
            <person name="Sousa M.P."/>
            <person name="Paula S.O."/>
            <person name="Silva C."/>
        </authorList>
    </citation>
    <scope>NUCLEOTIDE SEQUENCE [LARGE SCALE GENOMIC DNA]</scope>
    <source>
        <strain evidence="2 3">P37SLT</strain>
    </source>
</reference>
<dbReference type="EMBL" id="QMIE01000010">
    <property type="protein sequence ID" value="TVM16648.1"/>
    <property type="molecule type" value="Genomic_DNA"/>
</dbReference>
<dbReference type="Proteomes" id="UP000448292">
    <property type="component" value="Unassembled WGS sequence"/>
</dbReference>
<gene>
    <name evidence="2" type="ORF">DPQ33_11655</name>
</gene>
<keyword evidence="3" id="KW-1185">Reference proteome</keyword>
<evidence type="ECO:0000256" key="1">
    <source>
        <dbReference type="SAM" id="SignalP"/>
    </source>
</evidence>
<sequence>MIHRAIGRLLVLVLASSLLFAAACSHFQTGSAESQPSTNATPQTMDNYYDFDDIPVPQEMELQGDASFILETPTERSGVMVFKGKVEIQSLRNYYINNMARENWNMRSAIKSSRTILVFEKPGRYCIVTMMDGRFSTQMEIWVTPRTNGYSEPMGSSSFSEQPLIP</sequence>
<feature type="chain" id="PRO_5029489425" description="Lipoprotein" evidence="1">
    <location>
        <begin position="22"/>
        <end position="166"/>
    </location>
</feature>
<name>A0A7M3MEH2_9BACT</name>
<dbReference type="OrthoDB" id="9794844at2"/>
<keyword evidence="1" id="KW-0732">Signal</keyword>
<comment type="caution">
    <text evidence="2">The sequence shown here is derived from an EMBL/GenBank/DDBJ whole genome shotgun (WGS) entry which is preliminary data.</text>
</comment>
<protein>
    <recommendedName>
        <fullName evidence="4">Lipoprotein</fullName>
    </recommendedName>
</protein>
<evidence type="ECO:0000313" key="2">
    <source>
        <dbReference type="EMBL" id="TVM16648.1"/>
    </source>
</evidence>
<accession>A0A7M3MEH2</accession>
<dbReference type="AlphaFoldDB" id="A0A7M3MEH2"/>
<evidence type="ECO:0000313" key="3">
    <source>
        <dbReference type="Proteomes" id="UP000448292"/>
    </source>
</evidence>
<dbReference type="RefSeq" id="WP_144303400.1">
    <property type="nucleotide sequence ID" value="NZ_QMIE01000010.1"/>
</dbReference>
<organism evidence="2 3">
    <name type="scientific">Oceanidesulfovibrio indonesiensis</name>
    <dbReference type="NCBI Taxonomy" id="54767"/>
    <lineage>
        <taxon>Bacteria</taxon>
        <taxon>Pseudomonadati</taxon>
        <taxon>Thermodesulfobacteriota</taxon>
        <taxon>Desulfovibrionia</taxon>
        <taxon>Desulfovibrionales</taxon>
        <taxon>Desulfovibrionaceae</taxon>
        <taxon>Oceanidesulfovibrio</taxon>
    </lineage>
</organism>